<evidence type="ECO:0000313" key="7">
    <source>
        <dbReference type="Proteomes" id="UP000831019"/>
    </source>
</evidence>
<dbReference type="InterPro" id="IPR036388">
    <property type="entry name" value="WH-like_DNA-bd_sf"/>
</dbReference>
<keyword evidence="4" id="KW-0804">Transcription</keyword>
<feature type="domain" description="HTH lysR-type" evidence="5">
    <location>
        <begin position="1"/>
        <end position="58"/>
    </location>
</feature>
<keyword evidence="2" id="KW-0805">Transcription regulation</keyword>
<keyword evidence="6" id="KW-0614">Plasmid</keyword>
<dbReference type="Pfam" id="PF03466">
    <property type="entry name" value="LysR_substrate"/>
    <property type="match status" value="1"/>
</dbReference>
<keyword evidence="7" id="KW-1185">Reference proteome</keyword>
<dbReference type="InterPro" id="IPR000847">
    <property type="entry name" value="LysR_HTH_N"/>
</dbReference>
<dbReference type="EMBL" id="CP085147">
    <property type="protein sequence ID" value="UOA16981.1"/>
    <property type="molecule type" value="Genomic_DNA"/>
</dbReference>
<keyword evidence="3" id="KW-0238">DNA-binding</keyword>
<accession>A0ABY3ZQV2</accession>
<dbReference type="Gene3D" id="1.10.10.10">
    <property type="entry name" value="Winged helix-like DNA-binding domain superfamily/Winged helix DNA-binding domain"/>
    <property type="match status" value="1"/>
</dbReference>
<dbReference type="InterPro" id="IPR005119">
    <property type="entry name" value="LysR_subst-bd"/>
</dbReference>
<dbReference type="InterPro" id="IPR036390">
    <property type="entry name" value="WH_DNA-bd_sf"/>
</dbReference>
<reference evidence="7" key="1">
    <citation type="journal article" date="2022" name="Microorganisms">
        <title>Beyond the ABCs#Discovery of Three New Plasmid Types in Rhodobacterales (RepQ, RepY, RepW).</title>
        <authorList>
            <person name="Freese H.M."/>
            <person name="Ringel V."/>
            <person name="Overmann J."/>
            <person name="Petersen J."/>
        </authorList>
    </citation>
    <scope>NUCLEOTIDE SEQUENCE [LARGE SCALE GENOMIC DNA]</scope>
    <source>
        <strain evidence="7">DSM 109990</strain>
        <plasmid evidence="7">pDSM109990_c</plasmid>
    </source>
</reference>
<evidence type="ECO:0000256" key="1">
    <source>
        <dbReference type="ARBA" id="ARBA00009437"/>
    </source>
</evidence>
<dbReference type="Proteomes" id="UP000831019">
    <property type="component" value="Plasmid pDSM109990_c"/>
</dbReference>
<evidence type="ECO:0000256" key="2">
    <source>
        <dbReference type="ARBA" id="ARBA00023015"/>
    </source>
</evidence>
<gene>
    <name evidence="6" type="primary">occR_3</name>
    <name evidence="6" type="ORF">DSM109990_03870</name>
</gene>
<name>A0ABY3ZQV2_9RHOB</name>
<dbReference type="PANTHER" id="PTHR30427">
    <property type="entry name" value="TRANSCRIPTIONAL ACTIVATOR PROTEIN LYSR"/>
    <property type="match status" value="1"/>
</dbReference>
<evidence type="ECO:0000313" key="6">
    <source>
        <dbReference type="EMBL" id="UOA16981.1"/>
    </source>
</evidence>
<dbReference type="PANTHER" id="PTHR30427:SF1">
    <property type="entry name" value="TRANSCRIPTIONAL ACTIVATOR PROTEIN LYSR"/>
    <property type="match status" value="1"/>
</dbReference>
<organism evidence="6 7">
    <name type="scientific">Sulfitobacter dubius</name>
    <dbReference type="NCBI Taxonomy" id="218673"/>
    <lineage>
        <taxon>Bacteria</taxon>
        <taxon>Pseudomonadati</taxon>
        <taxon>Pseudomonadota</taxon>
        <taxon>Alphaproteobacteria</taxon>
        <taxon>Rhodobacterales</taxon>
        <taxon>Roseobacteraceae</taxon>
        <taxon>Sulfitobacter</taxon>
    </lineage>
</organism>
<dbReference type="Gene3D" id="3.40.190.290">
    <property type="match status" value="1"/>
</dbReference>
<dbReference type="SUPFAM" id="SSF46785">
    <property type="entry name" value="Winged helix' DNA-binding domain"/>
    <property type="match status" value="1"/>
</dbReference>
<proteinExistence type="inferred from homology"/>
<comment type="similarity">
    <text evidence="1">Belongs to the LysR transcriptional regulatory family.</text>
</comment>
<sequence length="291" mass="32605">MRLRHLEIFKAVMETGTTSSAAKLLVVSQPAVSGQLRQFEDQLGIELFQRKGGRLVPTEEAHQLYKKACVAFDGFQAVERFGEGLRQGTAGRLNFACSPTIAYGPLPKALDDFEDAFPKVPISFDTPSNERIASMILSESAEFGLTIAPLNNPFLETVTLESSPICYAWPRSWNVDHGHETMEVERVPQDRLILYPSSEGIGKIMHAVFHDHGLEPRPWIEVRYVWNALRFVEAGVGATLTDQVSATAANVKEIDFLPIATERRIPWIVTHRRGHVLSIAARNFLDKLRIR</sequence>
<dbReference type="SUPFAM" id="SSF53850">
    <property type="entry name" value="Periplasmic binding protein-like II"/>
    <property type="match status" value="1"/>
</dbReference>
<dbReference type="Pfam" id="PF00126">
    <property type="entry name" value="HTH_1"/>
    <property type="match status" value="1"/>
</dbReference>
<dbReference type="PRINTS" id="PR00039">
    <property type="entry name" value="HTHLYSR"/>
</dbReference>
<evidence type="ECO:0000259" key="5">
    <source>
        <dbReference type="PROSITE" id="PS50931"/>
    </source>
</evidence>
<geneLocation type="plasmid" evidence="6 7">
    <name>pDSM109990_c</name>
</geneLocation>
<dbReference type="PROSITE" id="PS50931">
    <property type="entry name" value="HTH_LYSR"/>
    <property type="match status" value="1"/>
</dbReference>
<protein>
    <submittedName>
        <fullName evidence="6">Octopine catabolism/uptake operon regulatory protein OccR</fullName>
    </submittedName>
</protein>
<evidence type="ECO:0000256" key="4">
    <source>
        <dbReference type="ARBA" id="ARBA00023163"/>
    </source>
</evidence>
<evidence type="ECO:0000256" key="3">
    <source>
        <dbReference type="ARBA" id="ARBA00023125"/>
    </source>
</evidence>